<proteinExistence type="predicted"/>
<dbReference type="SUPFAM" id="SSF46565">
    <property type="entry name" value="Chaperone J-domain"/>
    <property type="match status" value="1"/>
</dbReference>
<dbReference type="OrthoDB" id="10250354at2759"/>
<feature type="region of interest" description="Disordered" evidence="1">
    <location>
        <begin position="1276"/>
        <end position="1308"/>
    </location>
</feature>
<feature type="region of interest" description="Disordered" evidence="1">
    <location>
        <begin position="1"/>
        <end position="36"/>
    </location>
</feature>
<dbReference type="SUPFAM" id="SSF48452">
    <property type="entry name" value="TPR-like"/>
    <property type="match status" value="2"/>
</dbReference>
<name>A0A5N6M3K9_9ASTR</name>
<feature type="compositionally biased region" description="Polar residues" evidence="1">
    <location>
        <begin position="145"/>
        <end position="166"/>
    </location>
</feature>
<evidence type="ECO:0000313" key="3">
    <source>
        <dbReference type="EMBL" id="KAD3068368.1"/>
    </source>
</evidence>
<dbReference type="Gene3D" id="1.10.287.110">
    <property type="entry name" value="DnaJ domain"/>
    <property type="match status" value="1"/>
</dbReference>
<dbReference type="EMBL" id="SZYD01000017">
    <property type="protein sequence ID" value="KAD3068368.1"/>
    <property type="molecule type" value="Genomic_DNA"/>
</dbReference>
<protein>
    <recommendedName>
        <fullName evidence="2">J domain-containing protein</fullName>
    </recommendedName>
</protein>
<dbReference type="InterPro" id="IPR019734">
    <property type="entry name" value="TPR_rpt"/>
</dbReference>
<dbReference type="InterPro" id="IPR001623">
    <property type="entry name" value="DnaJ_domain"/>
</dbReference>
<reference evidence="3 4" key="1">
    <citation type="submission" date="2019-05" db="EMBL/GenBank/DDBJ databases">
        <title>Mikania micrantha, genome provides insights into the molecular mechanism of rapid growth.</title>
        <authorList>
            <person name="Liu B."/>
        </authorList>
    </citation>
    <scope>NUCLEOTIDE SEQUENCE [LARGE SCALE GENOMIC DNA]</scope>
    <source>
        <strain evidence="3">NLD-2019</strain>
        <tissue evidence="3">Leaf</tissue>
    </source>
</reference>
<dbReference type="InterPro" id="IPR011990">
    <property type="entry name" value="TPR-like_helical_dom_sf"/>
</dbReference>
<keyword evidence="4" id="KW-1185">Reference proteome</keyword>
<feature type="region of interest" description="Disordered" evidence="1">
    <location>
        <begin position="145"/>
        <end position="172"/>
    </location>
</feature>
<feature type="compositionally biased region" description="Polar residues" evidence="1">
    <location>
        <begin position="1276"/>
        <end position="1294"/>
    </location>
</feature>
<dbReference type="PROSITE" id="PS50076">
    <property type="entry name" value="DNAJ_2"/>
    <property type="match status" value="1"/>
</dbReference>
<gene>
    <name evidence="3" type="ORF">E3N88_36248</name>
</gene>
<feature type="compositionally biased region" description="Low complexity" evidence="1">
    <location>
        <begin position="9"/>
        <end position="20"/>
    </location>
</feature>
<comment type="caution">
    <text evidence="3">The sequence shown here is derived from an EMBL/GenBank/DDBJ whole genome shotgun (WGS) entry which is preliminary data.</text>
</comment>
<dbReference type="Pfam" id="PF00226">
    <property type="entry name" value="DnaJ"/>
    <property type="match status" value="1"/>
</dbReference>
<feature type="domain" description="J" evidence="2">
    <location>
        <begin position="1188"/>
        <end position="1274"/>
    </location>
</feature>
<feature type="region of interest" description="Disordered" evidence="1">
    <location>
        <begin position="767"/>
        <end position="788"/>
    </location>
</feature>
<accession>A0A5N6M3K9</accession>
<dbReference type="SMART" id="SM00271">
    <property type="entry name" value="DnaJ"/>
    <property type="match status" value="1"/>
</dbReference>
<evidence type="ECO:0000259" key="2">
    <source>
        <dbReference type="PROSITE" id="PS50076"/>
    </source>
</evidence>
<dbReference type="Gene3D" id="1.25.40.10">
    <property type="entry name" value="Tetratricopeptide repeat domain"/>
    <property type="match status" value="3"/>
</dbReference>
<organism evidence="3 4">
    <name type="scientific">Mikania micrantha</name>
    <name type="common">bitter vine</name>
    <dbReference type="NCBI Taxonomy" id="192012"/>
    <lineage>
        <taxon>Eukaryota</taxon>
        <taxon>Viridiplantae</taxon>
        <taxon>Streptophyta</taxon>
        <taxon>Embryophyta</taxon>
        <taxon>Tracheophyta</taxon>
        <taxon>Spermatophyta</taxon>
        <taxon>Magnoliopsida</taxon>
        <taxon>eudicotyledons</taxon>
        <taxon>Gunneridae</taxon>
        <taxon>Pentapetalae</taxon>
        <taxon>asterids</taxon>
        <taxon>campanulids</taxon>
        <taxon>Asterales</taxon>
        <taxon>Asteraceae</taxon>
        <taxon>Asteroideae</taxon>
        <taxon>Heliantheae alliance</taxon>
        <taxon>Eupatorieae</taxon>
        <taxon>Mikania</taxon>
    </lineage>
</organism>
<dbReference type="PANTHER" id="PTHR45181">
    <property type="entry name" value="HEAT SHOCK PROTEIN DNAJ WITH TETRATRICOPEPTIDE REPEAT-CONTAINING PROTEIN"/>
    <property type="match status" value="1"/>
</dbReference>
<dbReference type="Proteomes" id="UP000326396">
    <property type="component" value="Linkage Group LG7"/>
</dbReference>
<evidence type="ECO:0000256" key="1">
    <source>
        <dbReference type="SAM" id="MobiDB-lite"/>
    </source>
</evidence>
<dbReference type="CDD" id="cd06257">
    <property type="entry name" value="DnaJ"/>
    <property type="match status" value="1"/>
</dbReference>
<feature type="compositionally biased region" description="Polar residues" evidence="1">
    <location>
        <begin position="21"/>
        <end position="36"/>
    </location>
</feature>
<sequence length="1327" mass="146678">MSPAVGDFRSSSSSSSASRSYFQNPNPSVQKYPTDSGVNTSFNHMTLNVNDLNFDCSKDSEAAAVHSSRRKLVKVKKPSSCRFSVSSKHVNSTGKTIDFVFNASNNVSVCDSSLGKTASGIDVEKQSIGESFDLNVLHFTMGSANNGKSANTSGSEEAQNSGNHLRSGNLKFDSSERGAGEFGKLNGLDFVFGANMNNGVINSNRNEFVHEYVPDGVGLRVDECESNGTEGTLGMDGFMRVNNFTTKADSVLVNSMSGLNLGTGEPGDVAPLLKNDSSAKTEVNNATDSTNSVNVDFYFSADHKDIQLNLNCPQEGSKEKVDKLVSDANGKIKPDANLVFGTSGNSGTTTEELRKEDFRTRSAEINSGDVLKKNAESVTMFWDSKVNGLFHFGNQDKKSSPCKGRRKYNKQKNNLKSEGAESWDYLKKQDNNVDSVCDGNNCFVFGSYFSNAFSKTPLSKVSDKAKTSNIHDPKKSYTLNNDACSYFNNLFVFGSEKRNISSAKSDVTMLNQCKAAKKSDEISKQTQPINQNEKNTDEGQCYQNQLKTEAKLIKETVPIPSSSLSSSTIDLGFVPVHCTEVHCSEALPTNEGAINNNFSFPGKHGVLKTSFTTFNTPDINLASSFTSEIYPGLGKKLEFSKTNSVGQRKLKKGKAKLRHQGRNRQQGGCNLAKEVPQSFEESSECSPMDFSPYDATEGVSTLTDPAISKIKTKDVAGTTENLCANNLSASSATSFAEADVSIRQQPHQKKYTIKTGHGFKFTTRKVSRVHESNSGKHTQASNQEIRDNWRKRGNQAYKKGDLLEAEGCYSKGINSIQDIETPGLRIEPLLLCYSNRAAARMALGRLREGLKDCRIAAGLDPTFVKANLRSANCHLLLGELEDASYNYNMCLDSESIVCLDRRLAIEAADGLQKMQKVDSYLKQSAELLQRKTYESATTALGIIDDALSISCYSEKLLKMKGDALLVLGKHKDVVQLCEQTLETAEKNFATESKLWRWNLMSKSYFHLGRLEIALEVIEKYEQSKPTVEKSVDRNESLNLLAVTIQELLHCKNAGNEAFQIGKHSEAIEHYSAAISKSMESHSFAAVCFCNRAAAHQSLSEIIDAIGDCSIAIALDGTYPKALSRRATLWEMIRDYKHAADDLQRLIPILETRPGESSQKSNGSVKDLRRARRRLSYIEENSKKERSLDLYLILGIKHDDTAAEVKRAYRKAALRHHPDKAGQVIARAESGSDVQKWKLITESIQMDADKLFKMIGEAYARSKYDLEEEMWDDMNTHASSSGRRASDFYNSPFETTNRRNSHSSTKTYGNSHYWGDSKKNYQNSYTRW</sequence>
<dbReference type="SMART" id="SM00028">
    <property type="entry name" value="TPR"/>
    <property type="match status" value="7"/>
</dbReference>
<dbReference type="InterPro" id="IPR036869">
    <property type="entry name" value="J_dom_sf"/>
</dbReference>
<evidence type="ECO:0000313" key="4">
    <source>
        <dbReference type="Proteomes" id="UP000326396"/>
    </source>
</evidence>
<dbReference type="PANTHER" id="PTHR45181:SF11">
    <property type="entry name" value="DNAJ DOMAIN, TETRATRICOPEPTIDE-LIKE HELICAL DOMAIN SUPERFAMILY"/>
    <property type="match status" value="1"/>
</dbReference>
<dbReference type="PRINTS" id="PR00625">
    <property type="entry name" value="JDOMAIN"/>
</dbReference>